<accession>A0ABN6DUU2</accession>
<dbReference type="SUPFAM" id="SSF160246">
    <property type="entry name" value="EspE N-terminal domain-like"/>
    <property type="match status" value="2"/>
</dbReference>
<dbReference type="RefSeq" id="WP_221250762.1">
    <property type="nucleotide sequence ID" value="NZ_AP024355.1"/>
</dbReference>
<dbReference type="Gene3D" id="3.40.1550.10">
    <property type="entry name" value="CheC-like"/>
    <property type="match status" value="1"/>
</dbReference>
<gene>
    <name evidence="3" type="primary">cheX-4_1</name>
    <name evidence="3" type="ORF">DESUT3_03480</name>
</gene>
<dbReference type="SUPFAM" id="SSF103039">
    <property type="entry name" value="CheC-like"/>
    <property type="match status" value="1"/>
</dbReference>
<evidence type="ECO:0000256" key="1">
    <source>
        <dbReference type="ARBA" id="ARBA00022500"/>
    </source>
</evidence>
<dbReference type="EMBL" id="AP024355">
    <property type="protein sequence ID" value="BCR03279.1"/>
    <property type="molecule type" value="Genomic_DNA"/>
</dbReference>
<organism evidence="3 4">
    <name type="scientific">Desulfuromonas versatilis</name>
    <dbReference type="NCBI Taxonomy" id="2802975"/>
    <lineage>
        <taxon>Bacteria</taxon>
        <taxon>Pseudomonadati</taxon>
        <taxon>Thermodesulfobacteriota</taxon>
        <taxon>Desulfuromonadia</taxon>
        <taxon>Desulfuromonadales</taxon>
        <taxon>Desulfuromonadaceae</taxon>
        <taxon>Desulfuromonas</taxon>
    </lineage>
</organism>
<keyword evidence="1" id="KW-0145">Chemotaxis</keyword>
<evidence type="ECO:0000313" key="3">
    <source>
        <dbReference type="EMBL" id="BCR03279.1"/>
    </source>
</evidence>
<dbReference type="InterPro" id="IPR028976">
    <property type="entry name" value="CheC-like_sf"/>
</dbReference>
<dbReference type="Proteomes" id="UP001319827">
    <property type="component" value="Chromosome"/>
</dbReference>
<proteinExistence type="predicted"/>
<evidence type="ECO:0000313" key="4">
    <source>
        <dbReference type="Proteomes" id="UP001319827"/>
    </source>
</evidence>
<feature type="domain" description="Chemotaxis phosphatase CheX-like" evidence="2">
    <location>
        <begin position="174"/>
        <end position="271"/>
    </location>
</feature>
<evidence type="ECO:0000259" key="2">
    <source>
        <dbReference type="Pfam" id="PF13690"/>
    </source>
</evidence>
<dbReference type="InterPro" id="IPR028051">
    <property type="entry name" value="CheX-like_dom"/>
</dbReference>
<sequence length="288" mass="31131">MAVKFFGQFLLEKGAVSQEGLLRAIDLQESTNLKLGETALAMGILTAADIEKVHEAQKGEDLRFGDMALKLGLLTPEQMQQVLTRQKNTHLYIGEALVKVGALSEAELPGCLAEFKADQAPYLAEKVAIPQGVPCADVLEMMADLTYKMLTRVVGLAFRPGPCEVVRKLAPNDVVASMDFSGSANGKYLLSVTEEVRKMFARAILKEDDVEEESLEVLDDTVMEFANIVLGNVAAKAAQKGQQIEISPPLVEDQETGGVSVPADTVGVVFPVYIAEGDRFEFAVLLQA</sequence>
<dbReference type="InterPro" id="IPR037257">
    <property type="entry name" value="T2SS_E_N_sf"/>
</dbReference>
<dbReference type="Pfam" id="PF13690">
    <property type="entry name" value="CheX"/>
    <property type="match status" value="1"/>
</dbReference>
<reference evidence="3 4" key="1">
    <citation type="journal article" date="2016" name="C (Basel)">
        <title>Selective Growth of and Electricity Production by Marine Exoelectrogenic Bacteria in Self-Aggregated Hydrogel of Microbially Reduced Graphene Oxide.</title>
        <authorList>
            <person name="Yoshida N."/>
            <person name="Goto Y."/>
            <person name="Miyata Y."/>
        </authorList>
    </citation>
    <scope>NUCLEOTIDE SEQUENCE [LARGE SCALE GENOMIC DNA]</scope>
    <source>
        <strain evidence="3 4">NIT-T3</strain>
    </source>
</reference>
<reference evidence="3 4" key="2">
    <citation type="journal article" date="2021" name="Int. J. Syst. Evol. Microbiol.">
        <title>Isolation and Polyphasic Characterization of Desulfuromonas versatilis sp. Nov., an Electrogenic Bacteria Capable of Versatile Metabolism Isolated from a Graphene Oxide-Reducing Enrichment Culture.</title>
        <authorList>
            <person name="Xie L."/>
            <person name="Yoshida N."/>
            <person name="Ishii S."/>
            <person name="Meng L."/>
        </authorList>
    </citation>
    <scope>NUCLEOTIDE SEQUENCE [LARGE SCALE GENOMIC DNA]</scope>
    <source>
        <strain evidence="3 4">NIT-T3</strain>
    </source>
</reference>
<name>A0ABN6DUU2_9BACT</name>
<keyword evidence="4" id="KW-1185">Reference proteome</keyword>
<protein>
    <submittedName>
        <fullName evidence="3">Chemotaxis protein CheX</fullName>
    </submittedName>
</protein>